<keyword evidence="4" id="KW-1003">Cell membrane</keyword>
<organism evidence="15 16">
    <name type="scientific">Chiloscyllium punctatum</name>
    <name type="common">Brownbanded bambooshark</name>
    <name type="synonym">Hemiscyllium punctatum</name>
    <dbReference type="NCBI Taxonomy" id="137246"/>
    <lineage>
        <taxon>Eukaryota</taxon>
        <taxon>Metazoa</taxon>
        <taxon>Chordata</taxon>
        <taxon>Craniata</taxon>
        <taxon>Vertebrata</taxon>
        <taxon>Chondrichthyes</taxon>
        <taxon>Elasmobranchii</taxon>
        <taxon>Galeomorphii</taxon>
        <taxon>Galeoidea</taxon>
        <taxon>Orectolobiformes</taxon>
        <taxon>Hemiscylliidae</taxon>
        <taxon>Chiloscyllium</taxon>
    </lineage>
</organism>
<evidence type="ECO:0000256" key="13">
    <source>
        <dbReference type="ARBA" id="ARBA00049674"/>
    </source>
</evidence>
<keyword evidence="5 14" id="KW-0812">Transmembrane</keyword>
<comment type="subunit">
    <text evidence="13">Heterodimer of CALCRL and RAMP1; the interaction induces allosteric modulation of CALCRL function and CGRP1/CALCA and CGRP2/CALCB ligand specificity. Heterodimer of CALCR and RAMP1; interaction forms the AMYR1 receptor complex for amylin/IAPP and CGRP1/CALCA ligands.</text>
</comment>
<gene>
    <name evidence="15" type="ORF">chiPu_0014998</name>
</gene>
<dbReference type="PANTHER" id="PTHR14076:SF3">
    <property type="entry name" value="RECEPTOR ACTIVITY-MODIFYING PROTEIN 1"/>
    <property type="match status" value="1"/>
</dbReference>
<keyword evidence="3" id="KW-0813">Transport</keyword>
<dbReference type="Proteomes" id="UP000287033">
    <property type="component" value="Unassembled WGS sequence"/>
</dbReference>
<comment type="function">
    <text evidence="12">Accessory protein that interacts with and modulates the function of G-protein coupled receptors including calcitonin gene-related peptide type 1 receptor (CALCRL) and calcitonin receptor (CALCR). Required for the transport of CALCRL to the plasma membrane. Together with CALCRL, form the receptor complex for the calcitonin gene-related peptides CGRP1/CALCA and CGRP2/CALCB. Together with CALCR, form the AMYR1 receptor complex for amylin/IAPP and CGRP1/CALCA.</text>
</comment>
<keyword evidence="9" id="KW-1015">Disulfide bond</keyword>
<evidence type="ECO:0000256" key="1">
    <source>
        <dbReference type="ARBA" id="ARBA00004251"/>
    </source>
</evidence>
<dbReference type="Pfam" id="PF04901">
    <property type="entry name" value="RAMP"/>
    <property type="match status" value="1"/>
</dbReference>
<dbReference type="OrthoDB" id="10007519at2759"/>
<evidence type="ECO:0000256" key="4">
    <source>
        <dbReference type="ARBA" id="ARBA00022475"/>
    </source>
</evidence>
<proteinExistence type="inferred from homology"/>
<dbReference type="GO" id="GO:0006816">
    <property type="term" value="P:calcium ion transport"/>
    <property type="evidence" value="ECO:0007669"/>
    <property type="project" value="TreeGrafter"/>
</dbReference>
<dbReference type="STRING" id="137246.A0A401T1K8"/>
<dbReference type="AlphaFoldDB" id="A0A401T1K8"/>
<evidence type="ECO:0000256" key="10">
    <source>
        <dbReference type="ARBA" id="ARBA00023170"/>
    </source>
</evidence>
<dbReference type="GO" id="GO:0007186">
    <property type="term" value="P:G protein-coupled receptor signaling pathway"/>
    <property type="evidence" value="ECO:0007669"/>
    <property type="project" value="TreeGrafter"/>
</dbReference>
<dbReference type="PANTHER" id="PTHR14076">
    <property type="entry name" value="RECEPTOR ACTIVITY MODIFYING PROTEIN RAMP"/>
    <property type="match status" value="1"/>
</dbReference>
<comment type="similarity">
    <text evidence="2">Belongs to the RAMP family.</text>
</comment>
<keyword evidence="7 14" id="KW-1133">Transmembrane helix</keyword>
<sequence>MVEVQIIVSSMGDDDDSLGWKERRAWYLLYIADVTACYYWDLTNCTFLIANKMDCFWPNQVVDQFFVTVHKEYFANCSVSGRGLGDPPNNIIGPFIMIPVMVTLLMTALVVWRSKQNEGIV</sequence>
<dbReference type="GO" id="GO:0009986">
    <property type="term" value="C:cell surface"/>
    <property type="evidence" value="ECO:0007669"/>
    <property type="project" value="TreeGrafter"/>
</dbReference>
<dbReference type="GO" id="GO:0008277">
    <property type="term" value="P:regulation of G protein-coupled receptor signaling pathway"/>
    <property type="evidence" value="ECO:0007669"/>
    <property type="project" value="InterPro"/>
</dbReference>
<evidence type="ECO:0000256" key="11">
    <source>
        <dbReference type="ARBA" id="ARBA00041071"/>
    </source>
</evidence>
<dbReference type="GO" id="GO:0031623">
    <property type="term" value="P:receptor internalization"/>
    <property type="evidence" value="ECO:0007669"/>
    <property type="project" value="TreeGrafter"/>
</dbReference>
<feature type="transmembrane region" description="Helical" evidence="14">
    <location>
        <begin position="91"/>
        <end position="112"/>
    </location>
</feature>
<protein>
    <recommendedName>
        <fullName evidence="11">Receptor activity-modifying protein 1</fullName>
    </recommendedName>
</protein>
<dbReference type="GO" id="GO:0006886">
    <property type="term" value="P:intracellular protein transport"/>
    <property type="evidence" value="ECO:0007669"/>
    <property type="project" value="InterPro"/>
</dbReference>
<keyword evidence="6" id="KW-0732">Signal</keyword>
<evidence type="ECO:0000256" key="2">
    <source>
        <dbReference type="ARBA" id="ARBA00007087"/>
    </source>
</evidence>
<evidence type="ECO:0000256" key="12">
    <source>
        <dbReference type="ARBA" id="ARBA00049570"/>
    </source>
</evidence>
<keyword evidence="10" id="KW-0675">Receptor</keyword>
<name>A0A401T1K8_CHIPU</name>
<dbReference type="Gene3D" id="1.10.150.510">
    <property type="entry name" value="Receptor activity modifying family"/>
    <property type="match status" value="1"/>
</dbReference>
<dbReference type="EMBL" id="BEZZ01000842">
    <property type="protein sequence ID" value="GCC36504.1"/>
    <property type="molecule type" value="Genomic_DNA"/>
</dbReference>
<dbReference type="OMA" id="HKEYFAN"/>
<comment type="subcellular location">
    <subcellularLocation>
        <location evidence="1">Cell membrane</location>
        <topology evidence="1">Single-pass type I membrane protein</topology>
    </subcellularLocation>
</comment>
<dbReference type="GO" id="GO:0032870">
    <property type="term" value="P:cellular response to hormone stimulus"/>
    <property type="evidence" value="ECO:0007669"/>
    <property type="project" value="TreeGrafter"/>
</dbReference>
<evidence type="ECO:0000256" key="7">
    <source>
        <dbReference type="ARBA" id="ARBA00022989"/>
    </source>
</evidence>
<evidence type="ECO:0000256" key="6">
    <source>
        <dbReference type="ARBA" id="ARBA00022729"/>
    </source>
</evidence>
<dbReference type="GO" id="GO:0005886">
    <property type="term" value="C:plasma membrane"/>
    <property type="evidence" value="ECO:0007669"/>
    <property type="project" value="UniProtKB-SubCell"/>
</dbReference>
<evidence type="ECO:0000256" key="14">
    <source>
        <dbReference type="SAM" id="Phobius"/>
    </source>
</evidence>
<dbReference type="GO" id="GO:0015026">
    <property type="term" value="F:coreceptor activity"/>
    <property type="evidence" value="ECO:0007669"/>
    <property type="project" value="InterPro"/>
</dbReference>
<dbReference type="InterPro" id="IPR006985">
    <property type="entry name" value="RAMP"/>
</dbReference>
<comment type="caution">
    <text evidence="15">The sequence shown here is derived from an EMBL/GenBank/DDBJ whole genome shotgun (WGS) entry which is preliminary data.</text>
</comment>
<evidence type="ECO:0000256" key="8">
    <source>
        <dbReference type="ARBA" id="ARBA00023136"/>
    </source>
</evidence>
<evidence type="ECO:0000313" key="15">
    <source>
        <dbReference type="EMBL" id="GCC36504.1"/>
    </source>
</evidence>
<dbReference type="GO" id="GO:0072659">
    <property type="term" value="P:protein localization to plasma membrane"/>
    <property type="evidence" value="ECO:0007669"/>
    <property type="project" value="TreeGrafter"/>
</dbReference>
<accession>A0A401T1K8</accession>
<evidence type="ECO:0000256" key="5">
    <source>
        <dbReference type="ARBA" id="ARBA00022692"/>
    </source>
</evidence>
<dbReference type="InterPro" id="IPR038126">
    <property type="entry name" value="RAMP_sf"/>
</dbReference>
<evidence type="ECO:0000313" key="16">
    <source>
        <dbReference type="Proteomes" id="UP000287033"/>
    </source>
</evidence>
<evidence type="ECO:0000256" key="9">
    <source>
        <dbReference type="ARBA" id="ARBA00023157"/>
    </source>
</evidence>
<evidence type="ECO:0000256" key="3">
    <source>
        <dbReference type="ARBA" id="ARBA00022448"/>
    </source>
</evidence>
<keyword evidence="16" id="KW-1185">Reference proteome</keyword>
<reference evidence="15 16" key="1">
    <citation type="journal article" date="2018" name="Nat. Ecol. Evol.">
        <title>Shark genomes provide insights into elasmobranch evolution and the origin of vertebrates.</title>
        <authorList>
            <person name="Hara Y"/>
            <person name="Yamaguchi K"/>
            <person name="Onimaru K"/>
            <person name="Kadota M"/>
            <person name="Koyanagi M"/>
            <person name="Keeley SD"/>
            <person name="Tatsumi K"/>
            <person name="Tanaka K"/>
            <person name="Motone F"/>
            <person name="Kageyama Y"/>
            <person name="Nozu R"/>
            <person name="Adachi N"/>
            <person name="Nishimura O"/>
            <person name="Nakagawa R"/>
            <person name="Tanegashima C"/>
            <person name="Kiyatake I"/>
            <person name="Matsumoto R"/>
            <person name="Murakumo K"/>
            <person name="Nishida K"/>
            <person name="Terakita A"/>
            <person name="Kuratani S"/>
            <person name="Sato K"/>
            <person name="Hyodo S Kuraku.S."/>
        </authorList>
    </citation>
    <scope>NUCLEOTIDE SEQUENCE [LARGE SCALE GENOMIC DNA]</scope>
</reference>
<keyword evidence="8 14" id="KW-0472">Membrane</keyword>
<dbReference type="GO" id="GO:0043235">
    <property type="term" value="C:receptor complex"/>
    <property type="evidence" value="ECO:0007669"/>
    <property type="project" value="TreeGrafter"/>
</dbReference>